<evidence type="ECO:0000313" key="2">
    <source>
        <dbReference type="Proteomes" id="UP000606786"/>
    </source>
</evidence>
<sequence>MPLRECVWVQAITANGSVGRNGSCRIRDVYESTKALVDVNEKLCRRANNEKLFIYTHVLSGGKSKKE</sequence>
<dbReference type="EMBL" id="CAJHJT010000034">
    <property type="protein sequence ID" value="CAD7002395.1"/>
    <property type="molecule type" value="Genomic_DNA"/>
</dbReference>
<organism evidence="1 2">
    <name type="scientific">Ceratitis capitata</name>
    <name type="common">Mediterranean fruit fly</name>
    <name type="synonym">Tephritis capitata</name>
    <dbReference type="NCBI Taxonomy" id="7213"/>
    <lineage>
        <taxon>Eukaryota</taxon>
        <taxon>Metazoa</taxon>
        <taxon>Ecdysozoa</taxon>
        <taxon>Arthropoda</taxon>
        <taxon>Hexapoda</taxon>
        <taxon>Insecta</taxon>
        <taxon>Pterygota</taxon>
        <taxon>Neoptera</taxon>
        <taxon>Endopterygota</taxon>
        <taxon>Diptera</taxon>
        <taxon>Brachycera</taxon>
        <taxon>Muscomorpha</taxon>
        <taxon>Tephritoidea</taxon>
        <taxon>Tephritidae</taxon>
        <taxon>Ceratitis</taxon>
        <taxon>Ceratitis</taxon>
    </lineage>
</organism>
<accession>A0A811UWL0</accession>
<evidence type="ECO:0000313" key="1">
    <source>
        <dbReference type="EMBL" id="CAD7002395.1"/>
    </source>
</evidence>
<reference evidence="1" key="1">
    <citation type="submission" date="2020-11" db="EMBL/GenBank/DDBJ databases">
        <authorList>
            <person name="Whitehead M."/>
        </authorList>
    </citation>
    <scope>NUCLEOTIDE SEQUENCE</scope>
    <source>
        <strain evidence="1">EGII</strain>
    </source>
</reference>
<keyword evidence="2" id="KW-1185">Reference proteome</keyword>
<dbReference type="AlphaFoldDB" id="A0A811UWL0"/>
<name>A0A811UWL0_CERCA</name>
<proteinExistence type="predicted"/>
<comment type="caution">
    <text evidence="1">The sequence shown here is derived from an EMBL/GenBank/DDBJ whole genome shotgun (WGS) entry which is preliminary data.</text>
</comment>
<dbReference type="Proteomes" id="UP000606786">
    <property type="component" value="Unassembled WGS sequence"/>
</dbReference>
<gene>
    <name evidence="1" type="ORF">CCAP1982_LOCUS10887</name>
</gene>
<protein>
    <submittedName>
        <fullName evidence="1">(Mediterranean fruit fly) hypothetical protein</fullName>
    </submittedName>
</protein>